<reference evidence="2" key="1">
    <citation type="submission" date="2005-08" db="EMBL/GenBank/DDBJ databases">
        <title>Complete sequence of Dechloromonas aromatica RCB.</title>
        <authorList>
            <person name="Salinero K.K."/>
            <person name="Copeland A."/>
            <person name="Lucas S."/>
            <person name="Lapidus A."/>
            <person name="Barry K."/>
            <person name="Detter J.C."/>
            <person name="Glavina T."/>
            <person name="Hammon N."/>
            <person name="Israni S."/>
            <person name="Pitluck S."/>
            <person name="Di Bartolo G."/>
            <person name="Trong S."/>
            <person name="Schmutz J."/>
            <person name="Larimer F."/>
            <person name="Land M."/>
            <person name="Ivanova N."/>
            <person name="Richardson P."/>
        </authorList>
    </citation>
    <scope>NUCLEOTIDE SEQUENCE</scope>
    <source>
        <strain evidence="2">RCB</strain>
    </source>
</reference>
<keyword evidence="1" id="KW-0812">Transmembrane</keyword>
<keyword evidence="1" id="KW-0472">Membrane</keyword>
<evidence type="ECO:0000256" key="1">
    <source>
        <dbReference type="SAM" id="Phobius"/>
    </source>
</evidence>
<evidence type="ECO:0000313" key="2">
    <source>
        <dbReference type="EMBL" id="AAZ46906.1"/>
    </source>
</evidence>
<sequence length="88" mass="9655">MMGFSRILQSIFMFMVILLLSASFSALLGYGVLEVMPCHWFGSSFEGTCGYRAMFFTVAGGLVLTFVLTTIGMAKFLGVIPPRKGKEK</sequence>
<dbReference type="OrthoDB" id="8781959at2"/>
<dbReference type="AlphaFoldDB" id="Q47E25"/>
<protein>
    <recommendedName>
        <fullName evidence="3">Transmembrane protein</fullName>
    </recommendedName>
</protein>
<feature type="transmembrane region" description="Helical" evidence="1">
    <location>
        <begin position="53"/>
        <end position="78"/>
    </location>
</feature>
<organism evidence="2">
    <name type="scientific">Dechloromonas aromatica (strain RCB)</name>
    <dbReference type="NCBI Taxonomy" id="159087"/>
    <lineage>
        <taxon>Bacteria</taxon>
        <taxon>Pseudomonadati</taxon>
        <taxon>Pseudomonadota</taxon>
        <taxon>Betaproteobacteria</taxon>
        <taxon>Rhodocyclales</taxon>
        <taxon>Azonexaceae</taxon>
        <taxon>Dechloromonas</taxon>
    </lineage>
</organism>
<dbReference type="STRING" id="159087.Daro_2167"/>
<dbReference type="KEGG" id="dar:Daro_2167"/>
<proteinExistence type="predicted"/>
<accession>Q47E25</accession>
<gene>
    <name evidence="2" type="ordered locus">Daro_2167</name>
</gene>
<dbReference type="HOGENOM" id="CLU_2463939_0_0_4"/>
<feature type="transmembrane region" description="Helical" evidence="1">
    <location>
        <begin position="12"/>
        <end position="33"/>
    </location>
</feature>
<evidence type="ECO:0008006" key="3">
    <source>
        <dbReference type="Google" id="ProtNLM"/>
    </source>
</evidence>
<dbReference type="EMBL" id="CP000089">
    <property type="protein sequence ID" value="AAZ46906.1"/>
    <property type="molecule type" value="Genomic_DNA"/>
</dbReference>
<name>Q47E25_DECAR</name>
<keyword evidence="1" id="KW-1133">Transmembrane helix</keyword>